<evidence type="ECO:0000256" key="1">
    <source>
        <dbReference type="SAM" id="Phobius"/>
    </source>
</evidence>
<gene>
    <name evidence="2" type="ORF">R1sor_013495</name>
</gene>
<evidence type="ECO:0000313" key="2">
    <source>
        <dbReference type="EMBL" id="KAL3687186.1"/>
    </source>
</evidence>
<reference evidence="2 3" key="1">
    <citation type="submission" date="2024-09" db="EMBL/GenBank/DDBJ databases">
        <title>Chromosome-scale assembly of Riccia sorocarpa.</title>
        <authorList>
            <person name="Paukszto L."/>
        </authorList>
    </citation>
    <scope>NUCLEOTIDE SEQUENCE [LARGE SCALE GENOMIC DNA]</scope>
    <source>
        <strain evidence="2">LP-2024</strain>
        <tissue evidence="2">Aerial parts of the thallus</tissue>
    </source>
</reference>
<keyword evidence="3" id="KW-1185">Reference proteome</keyword>
<evidence type="ECO:0000313" key="3">
    <source>
        <dbReference type="Proteomes" id="UP001633002"/>
    </source>
</evidence>
<protein>
    <submittedName>
        <fullName evidence="2">Uncharacterized protein</fullName>
    </submittedName>
</protein>
<organism evidence="2 3">
    <name type="scientific">Riccia sorocarpa</name>
    <dbReference type="NCBI Taxonomy" id="122646"/>
    <lineage>
        <taxon>Eukaryota</taxon>
        <taxon>Viridiplantae</taxon>
        <taxon>Streptophyta</taxon>
        <taxon>Embryophyta</taxon>
        <taxon>Marchantiophyta</taxon>
        <taxon>Marchantiopsida</taxon>
        <taxon>Marchantiidae</taxon>
        <taxon>Marchantiales</taxon>
        <taxon>Ricciaceae</taxon>
        <taxon>Riccia</taxon>
    </lineage>
</organism>
<feature type="transmembrane region" description="Helical" evidence="1">
    <location>
        <begin position="120"/>
        <end position="138"/>
    </location>
</feature>
<proteinExistence type="predicted"/>
<name>A0ABD3H8L1_9MARC</name>
<comment type="caution">
    <text evidence="2">The sequence shown here is derived from an EMBL/GenBank/DDBJ whole genome shotgun (WGS) entry which is preliminary data.</text>
</comment>
<feature type="transmembrane region" description="Helical" evidence="1">
    <location>
        <begin position="78"/>
        <end position="100"/>
    </location>
</feature>
<dbReference type="Proteomes" id="UP001633002">
    <property type="component" value="Unassembled WGS sequence"/>
</dbReference>
<accession>A0ABD3H8L1</accession>
<dbReference type="AlphaFoldDB" id="A0ABD3H8L1"/>
<keyword evidence="1" id="KW-0472">Membrane</keyword>
<sequence length="140" mass="15248">MLLLRKLSATSCHRRSGSRNFTVLVFFMLCKLKETTSCPWETYYRRRLRPRKSRDSKELQFHNKMAFSVNAAISGRMVSVLVALVAVLLTARSAGALAVLDPHVAVAPAPAPAESGAETILPGLLVPALITVVSLLAGRF</sequence>
<dbReference type="EMBL" id="JBJQOH010000004">
    <property type="protein sequence ID" value="KAL3687186.1"/>
    <property type="molecule type" value="Genomic_DNA"/>
</dbReference>
<keyword evidence="1" id="KW-0812">Transmembrane</keyword>
<keyword evidence="1" id="KW-1133">Transmembrane helix</keyword>